<dbReference type="GO" id="GO:0003700">
    <property type="term" value="F:DNA-binding transcription factor activity"/>
    <property type="evidence" value="ECO:0007669"/>
    <property type="project" value="InterPro"/>
</dbReference>
<protein>
    <submittedName>
        <fullName evidence="7">LysR family transcriptional regulator</fullName>
    </submittedName>
</protein>
<dbReference type="PRINTS" id="PR00039">
    <property type="entry name" value="HTHLYSR"/>
</dbReference>
<name>A0A370LBL7_9HYPH</name>
<evidence type="ECO:0000313" key="7">
    <source>
        <dbReference type="EMBL" id="RDJ29278.1"/>
    </source>
</evidence>
<feature type="domain" description="HTH lysR-type" evidence="6">
    <location>
        <begin position="10"/>
        <end position="67"/>
    </location>
</feature>
<dbReference type="GO" id="GO:0003677">
    <property type="term" value="F:DNA binding"/>
    <property type="evidence" value="ECO:0007669"/>
    <property type="project" value="UniProtKB-KW"/>
</dbReference>
<dbReference type="AlphaFoldDB" id="A0A370LBL7"/>
<dbReference type="PROSITE" id="PS50931">
    <property type="entry name" value="HTH_LYSR"/>
    <property type="match status" value="1"/>
</dbReference>
<dbReference type="Pfam" id="PF00126">
    <property type="entry name" value="HTH_1"/>
    <property type="match status" value="1"/>
</dbReference>
<dbReference type="GO" id="GO:2000142">
    <property type="term" value="P:regulation of DNA-templated transcription initiation"/>
    <property type="evidence" value="ECO:0007669"/>
    <property type="project" value="TreeGrafter"/>
</dbReference>
<evidence type="ECO:0000256" key="5">
    <source>
        <dbReference type="ARBA" id="ARBA00023163"/>
    </source>
</evidence>
<dbReference type="SUPFAM" id="SSF53850">
    <property type="entry name" value="Periplasmic binding protein-like II"/>
    <property type="match status" value="1"/>
</dbReference>
<accession>A0A370LBL7</accession>
<dbReference type="Gene3D" id="3.40.190.10">
    <property type="entry name" value="Periplasmic binding protein-like II"/>
    <property type="match status" value="2"/>
</dbReference>
<dbReference type="FunFam" id="1.10.10.10:FF:000001">
    <property type="entry name" value="LysR family transcriptional regulator"/>
    <property type="match status" value="1"/>
</dbReference>
<keyword evidence="5" id="KW-0804">Transcription</keyword>
<evidence type="ECO:0000259" key="6">
    <source>
        <dbReference type="PROSITE" id="PS50931"/>
    </source>
</evidence>
<evidence type="ECO:0000256" key="3">
    <source>
        <dbReference type="ARBA" id="ARBA00023125"/>
    </source>
</evidence>
<keyword evidence="3" id="KW-0238">DNA-binding</keyword>
<keyword evidence="2" id="KW-0805">Transcription regulation</keyword>
<dbReference type="OrthoDB" id="8479357at2"/>
<organism evidence="7 8">
    <name type="scientific">Bosea caraganae</name>
    <dbReference type="NCBI Taxonomy" id="2763117"/>
    <lineage>
        <taxon>Bacteria</taxon>
        <taxon>Pseudomonadati</taxon>
        <taxon>Pseudomonadota</taxon>
        <taxon>Alphaproteobacteria</taxon>
        <taxon>Hyphomicrobiales</taxon>
        <taxon>Boseaceae</taxon>
        <taxon>Bosea</taxon>
    </lineage>
</organism>
<proteinExistence type="inferred from homology"/>
<dbReference type="EMBL" id="QQTP01000001">
    <property type="protein sequence ID" value="RDJ29278.1"/>
    <property type="molecule type" value="Genomic_DNA"/>
</dbReference>
<dbReference type="SUPFAM" id="SSF46785">
    <property type="entry name" value="Winged helix' DNA-binding domain"/>
    <property type="match status" value="1"/>
</dbReference>
<evidence type="ECO:0000313" key="8">
    <source>
        <dbReference type="Proteomes" id="UP000255207"/>
    </source>
</evidence>
<comment type="similarity">
    <text evidence="1">Belongs to the LysR transcriptional regulatory family.</text>
</comment>
<sequence length="320" mass="34700">MHIALHGSDVNLRQLKYFVRVVETANMTRAADDLRIAQPALGMQIKQLEEALGVVLLTRHSRGVSPTAAGAKLFQRAVQILDLVEIARQEVRDDARETIRFGLTPSLMQIIGPELLLLVSERAPRLAFSLNEEMSHLLVDSLHRAELDLILAYEVPDAPGFWKRALYQEDLVLVTAAGNADDAPITFSDALAGPLILPELRDGVRSLVEKTAAEHELGIRLEHEIRSISGIKTMITRGSAAGILPYGTVLAEVSAGTLFARPIVAPVLRRTLYLAGSRKAGQLASLPIIRDVVGSAMRTLSTAMAELGHPLSPAEPSQKA</sequence>
<comment type="caution">
    <text evidence="7">The sequence shown here is derived from an EMBL/GenBank/DDBJ whole genome shotgun (WGS) entry which is preliminary data.</text>
</comment>
<dbReference type="Proteomes" id="UP000255207">
    <property type="component" value="Unassembled WGS sequence"/>
</dbReference>
<dbReference type="Pfam" id="PF03466">
    <property type="entry name" value="LysR_substrate"/>
    <property type="match status" value="1"/>
</dbReference>
<dbReference type="InterPro" id="IPR000847">
    <property type="entry name" value="LysR_HTH_N"/>
</dbReference>
<dbReference type="PANTHER" id="PTHR30293:SF0">
    <property type="entry name" value="NITROGEN ASSIMILATION REGULATORY PROTEIN NAC"/>
    <property type="match status" value="1"/>
</dbReference>
<evidence type="ECO:0000256" key="1">
    <source>
        <dbReference type="ARBA" id="ARBA00009437"/>
    </source>
</evidence>
<dbReference type="InterPro" id="IPR005119">
    <property type="entry name" value="LysR_subst-bd"/>
</dbReference>
<keyword evidence="8" id="KW-1185">Reference proteome</keyword>
<gene>
    <name evidence="7" type="ORF">DWE98_01540</name>
</gene>
<dbReference type="InterPro" id="IPR036388">
    <property type="entry name" value="WH-like_DNA-bd_sf"/>
</dbReference>
<keyword evidence="4" id="KW-0010">Activator</keyword>
<dbReference type="PANTHER" id="PTHR30293">
    <property type="entry name" value="TRANSCRIPTIONAL REGULATORY PROTEIN NAC-RELATED"/>
    <property type="match status" value="1"/>
</dbReference>
<evidence type="ECO:0000256" key="4">
    <source>
        <dbReference type="ARBA" id="ARBA00023159"/>
    </source>
</evidence>
<evidence type="ECO:0000256" key="2">
    <source>
        <dbReference type="ARBA" id="ARBA00023015"/>
    </source>
</evidence>
<reference evidence="8" key="1">
    <citation type="submission" date="2018-07" db="EMBL/GenBank/DDBJ databases">
        <authorList>
            <person name="Safronova V.I."/>
            <person name="Chirak E.R."/>
            <person name="Sazanova A.L."/>
        </authorList>
    </citation>
    <scope>NUCLEOTIDE SEQUENCE [LARGE SCALE GENOMIC DNA]</scope>
    <source>
        <strain evidence="8">RCAM04685</strain>
    </source>
</reference>
<dbReference type="InterPro" id="IPR036390">
    <property type="entry name" value="WH_DNA-bd_sf"/>
</dbReference>
<dbReference type="Gene3D" id="1.10.10.10">
    <property type="entry name" value="Winged helix-like DNA-binding domain superfamily/Winged helix DNA-binding domain"/>
    <property type="match status" value="1"/>
</dbReference>